<dbReference type="InterPro" id="IPR012902">
    <property type="entry name" value="N_methyl_site"/>
</dbReference>
<sequence length="173" mass="18724">MSGAVVDAMTGRKRLPQRLTWQPRRGFTLMELMVAVAIVAILAAIAVSNYREHVAAVRRADARAALLDIAARQARHMTMHGAYTSDAVDLDPELKGTQFPLSVVGGRLSRAKASDKQAVWYRVSVTLTRQGQGFEATAQPVNGQSDDRCGVFVLDDLGQQSTRAASPAASQCW</sequence>
<gene>
    <name evidence="2" type="ORF">LMG32289_02369</name>
</gene>
<dbReference type="SUPFAM" id="SSF54523">
    <property type="entry name" value="Pili subunits"/>
    <property type="match status" value="1"/>
</dbReference>
<evidence type="ECO:0000256" key="1">
    <source>
        <dbReference type="SAM" id="Phobius"/>
    </source>
</evidence>
<organism evidence="2 3">
    <name type="scientific">Cupriavidus pampae</name>
    <dbReference type="NCBI Taxonomy" id="659251"/>
    <lineage>
        <taxon>Bacteria</taxon>
        <taxon>Pseudomonadati</taxon>
        <taxon>Pseudomonadota</taxon>
        <taxon>Betaproteobacteria</taxon>
        <taxon>Burkholderiales</taxon>
        <taxon>Burkholderiaceae</taxon>
        <taxon>Cupriavidus</taxon>
    </lineage>
</organism>
<name>A0ABN7YGN9_9BURK</name>
<keyword evidence="1" id="KW-0472">Membrane</keyword>
<accession>A0ABN7YGN9</accession>
<evidence type="ECO:0000313" key="3">
    <source>
        <dbReference type="Proteomes" id="UP000706525"/>
    </source>
</evidence>
<keyword evidence="1" id="KW-1133">Transmembrane helix</keyword>
<evidence type="ECO:0000313" key="2">
    <source>
        <dbReference type="EMBL" id="CAG9171451.1"/>
    </source>
</evidence>
<reference evidence="2 3" key="1">
    <citation type="submission" date="2021-08" db="EMBL/GenBank/DDBJ databases">
        <authorList>
            <person name="Peeters C."/>
        </authorList>
    </citation>
    <scope>NUCLEOTIDE SEQUENCE [LARGE SCALE GENOMIC DNA]</scope>
    <source>
        <strain evidence="2 3">LMG 32289</strain>
    </source>
</reference>
<proteinExistence type="predicted"/>
<protein>
    <recommendedName>
        <fullName evidence="4">Prepilin-type N-terminal cleavage/methylation domain-containing protein</fullName>
    </recommendedName>
</protein>
<dbReference type="InterPro" id="IPR045584">
    <property type="entry name" value="Pilin-like"/>
</dbReference>
<dbReference type="NCBIfam" id="TIGR02532">
    <property type="entry name" value="IV_pilin_GFxxxE"/>
    <property type="match status" value="1"/>
</dbReference>
<keyword evidence="3" id="KW-1185">Reference proteome</keyword>
<dbReference type="RefSeq" id="WP_223988217.1">
    <property type="nucleotide sequence ID" value="NZ_CAJZAG010000004.1"/>
</dbReference>
<dbReference type="InterPro" id="IPR031982">
    <property type="entry name" value="PilE-like"/>
</dbReference>
<dbReference type="Gene3D" id="3.30.700.10">
    <property type="entry name" value="Glycoprotein, Type 4 Pilin"/>
    <property type="match status" value="1"/>
</dbReference>
<dbReference type="Pfam" id="PF16732">
    <property type="entry name" value="ComP_DUS"/>
    <property type="match status" value="1"/>
</dbReference>
<dbReference type="EMBL" id="CAJZAG010000004">
    <property type="protein sequence ID" value="CAG9171451.1"/>
    <property type="molecule type" value="Genomic_DNA"/>
</dbReference>
<evidence type="ECO:0008006" key="4">
    <source>
        <dbReference type="Google" id="ProtNLM"/>
    </source>
</evidence>
<dbReference type="Proteomes" id="UP000706525">
    <property type="component" value="Unassembled WGS sequence"/>
</dbReference>
<dbReference type="Pfam" id="PF07963">
    <property type="entry name" value="N_methyl"/>
    <property type="match status" value="1"/>
</dbReference>
<keyword evidence="1" id="KW-0812">Transmembrane</keyword>
<comment type="caution">
    <text evidence="2">The sequence shown here is derived from an EMBL/GenBank/DDBJ whole genome shotgun (WGS) entry which is preliminary data.</text>
</comment>
<feature type="transmembrane region" description="Helical" evidence="1">
    <location>
        <begin position="27"/>
        <end position="50"/>
    </location>
</feature>